<comment type="similarity">
    <text evidence="6 16">Belongs to the PMP-22/EMP/MP20 family.</text>
</comment>
<dbReference type="GeneTree" id="ENSGT00950000182696"/>
<evidence type="ECO:0000256" key="9">
    <source>
        <dbReference type="ARBA" id="ARBA00022490"/>
    </source>
</evidence>
<evidence type="ECO:0000256" key="2">
    <source>
        <dbReference type="ARBA" id="ARBA00004221"/>
    </source>
</evidence>
<dbReference type="GO" id="GO:0048471">
    <property type="term" value="C:perinuclear region of cytoplasm"/>
    <property type="evidence" value="ECO:0007669"/>
    <property type="project" value="UniProtKB-SubCell"/>
</dbReference>
<evidence type="ECO:0000256" key="7">
    <source>
        <dbReference type="ARBA" id="ARBA00013552"/>
    </source>
</evidence>
<protein>
    <recommendedName>
        <fullName evidence="7">Epithelial membrane protein 2</fullName>
    </recommendedName>
</protein>
<accession>A0A8C9RE65</accession>
<keyword evidence="13 16" id="KW-0472">Membrane</keyword>
<dbReference type="InterPro" id="IPR050579">
    <property type="entry name" value="PMP-22/EMP/MP20-like"/>
</dbReference>
<sequence>MLVILAAVTIFHVISAVLLFISTIHNAWWASGNFYIDLWYACNTTCYPVVNRESSAAGYLQAVQATMILATILCCVGFVVFTLQLFRLKQGERFVFTGIVQLLSALCVMVGASIYTAQHENFQEKKFRDGNYGYSFVLAWIAFPVTLISALMYLTLRKRK</sequence>
<evidence type="ECO:0000256" key="4">
    <source>
        <dbReference type="ARBA" id="ARBA00004556"/>
    </source>
</evidence>
<evidence type="ECO:0000256" key="8">
    <source>
        <dbReference type="ARBA" id="ARBA00022475"/>
    </source>
</evidence>
<comment type="caution">
    <text evidence="16">Lacks conserved residue(s) required for the propagation of feature annotation.</text>
</comment>
<comment type="subcellular location">
    <subcellularLocation>
        <location evidence="2">Apical cell membrane</location>
    </subcellularLocation>
    <subcellularLocation>
        <location evidence="4">Cytoplasm</location>
        <location evidence="4">Perinuclear region</location>
    </subcellularLocation>
    <subcellularLocation>
        <location evidence="5">Golgi apparatus membrane</location>
        <topology evidence="5">Multi-pass membrane protein</topology>
    </subcellularLocation>
    <subcellularLocation>
        <location evidence="3">Membrane raft</location>
    </subcellularLocation>
    <subcellularLocation>
        <location evidence="16">Membrane</location>
        <topology evidence="16">Multi-pass membrane protein</topology>
    </subcellularLocation>
    <subcellularLocation>
        <location evidence="1">Nucleus</location>
    </subcellularLocation>
</comment>
<feature type="transmembrane region" description="Helical" evidence="16">
    <location>
        <begin position="95"/>
        <end position="117"/>
    </location>
</feature>
<reference evidence="17" key="3">
    <citation type="submission" date="2025-09" db="UniProtKB">
        <authorList>
            <consortium name="Ensembl"/>
        </authorList>
    </citation>
    <scope>IDENTIFICATION</scope>
</reference>
<dbReference type="KEGG" id="sfm:108926762"/>
<evidence type="ECO:0000256" key="6">
    <source>
        <dbReference type="ARBA" id="ARBA00006864"/>
    </source>
</evidence>
<evidence type="ECO:0000313" key="18">
    <source>
        <dbReference type="Proteomes" id="UP000694397"/>
    </source>
</evidence>
<dbReference type="Pfam" id="PF00822">
    <property type="entry name" value="PMP22_Claudin"/>
    <property type="match status" value="1"/>
</dbReference>
<dbReference type="GO" id="GO:0045121">
    <property type="term" value="C:membrane raft"/>
    <property type="evidence" value="ECO:0007669"/>
    <property type="project" value="UniProtKB-SubCell"/>
</dbReference>
<dbReference type="InterPro" id="IPR004031">
    <property type="entry name" value="PMP22/EMP/MP20/Claudin"/>
</dbReference>
<evidence type="ECO:0000256" key="12">
    <source>
        <dbReference type="ARBA" id="ARBA00023034"/>
    </source>
</evidence>
<dbReference type="InterPro" id="IPR003933">
    <property type="entry name" value="EMP-2"/>
</dbReference>
<feature type="transmembrane region" description="Helical" evidence="16">
    <location>
        <begin position="137"/>
        <end position="156"/>
    </location>
</feature>
<dbReference type="OrthoDB" id="9939098at2759"/>
<keyword evidence="14" id="KW-0539">Nucleus</keyword>
<evidence type="ECO:0000256" key="15">
    <source>
        <dbReference type="ARBA" id="ARBA00046690"/>
    </source>
</evidence>
<evidence type="ECO:0000256" key="10">
    <source>
        <dbReference type="ARBA" id="ARBA00022692"/>
    </source>
</evidence>
<dbReference type="InterPro" id="IPR004032">
    <property type="entry name" value="PMP22_EMP_MP20"/>
</dbReference>
<dbReference type="PANTHER" id="PTHR10671">
    <property type="entry name" value="EPITHELIAL MEMBRANE PROTEIN-RELATED"/>
    <property type="match status" value="1"/>
</dbReference>
<keyword evidence="12" id="KW-0333">Golgi apparatus</keyword>
<reference evidence="17 18" key="1">
    <citation type="submission" date="2019-04" db="EMBL/GenBank/DDBJ databases">
        <authorList>
            <consortium name="Wellcome Sanger Institute Data Sharing"/>
        </authorList>
    </citation>
    <scope>NUCLEOTIDE SEQUENCE [LARGE SCALE GENOMIC DNA]</scope>
</reference>
<evidence type="ECO:0000256" key="13">
    <source>
        <dbReference type="ARBA" id="ARBA00023136"/>
    </source>
</evidence>
<name>A0A8C9RE65_SCLFO</name>
<keyword evidence="9" id="KW-0963">Cytoplasm</keyword>
<evidence type="ECO:0000256" key="3">
    <source>
        <dbReference type="ARBA" id="ARBA00004285"/>
    </source>
</evidence>
<dbReference type="Gene3D" id="1.20.140.150">
    <property type="match status" value="1"/>
</dbReference>
<proteinExistence type="inferred from homology"/>
<keyword evidence="11 16" id="KW-1133">Transmembrane helix</keyword>
<dbReference type="GO" id="GO:0016324">
    <property type="term" value="C:apical plasma membrane"/>
    <property type="evidence" value="ECO:0007669"/>
    <property type="project" value="UniProtKB-SubCell"/>
</dbReference>
<evidence type="ECO:0000256" key="5">
    <source>
        <dbReference type="ARBA" id="ARBA00004653"/>
    </source>
</evidence>
<evidence type="ECO:0000313" key="17">
    <source>
        <dbReference type="Ensembl" id="ENSSFOP00015014132.1"/>
    </source>
</evidence>
<dbReference type="FunFam" id="1.20.140.150:FF:000023">
    <property type="entry name" value="Epithelial membrane protein 2"/>
    <property type="match status" value="1"/>
</dbReference>
<keyword evidence="10 16" id="KW-0812">Transmembrane</keyword>
<dbReference type="GO" id="GO:0000139">
    <property type="term" value="C:Golgi membrane"/>
    <property type="evidence" value="ECO:0007669"/>
    <property type="project" value="UniProtKB-SubCell"/>
</dbReference>
<evidence type="ECO:0000256" key="11">
    <source>
        <dbReference type="ARBA" id="ARBA00022989"/>
    </source>
</evidence>
<keyword evidence="8" id="KW-1003">Cell membrane</keyword>
<feature type="transmembrane region" description="Helical" evidence="16">
    <location>
        <begin position="62"/>
        <end position="83"/>
    </location>
</feature>
<organism evidence="17 18">
    <name type="scientific">Scleropages formosus</name>
    <name type="common">Asian bonytongue</name>
    <name type="synonym">Osteoglossum formosum</name>
    <dbReference type="NCBI Taxonomy" id="113540"/>
    <lineage>
        <taxon>Eukaryota</taxon>
        <taxon>Metazoa</taxon>
        <taxon>Chordata</taxon>
        <taxon>Craniata</taxon>
        <taxon>Vertebrata</taxon>
        <taxon>Euteleostomi</taxon>
        <taxon>Actinopterygii</taxon>
        <taxon>Neopterygii</taxon>
        <taxon>Teleostei</taxon>
        <taxon>Osteoglossocephala</taxon>
        <taxon>Osteoglossomorpha</taxon>
        <taxon>Osteoglossiformes</taxon>
        <taxon>Osteoglossidae</taxon>
        <taxon>Scleropages</taxon>
    </lineage>
</organism>
<comment type="subunit">
    <text evidence="15">Interacts with PTK2; regulates PTK2 activation and localization. Interacts with ITGB3; regulates the levels of the heterodimer ITGA5-ITGB3 integrin surface expression. Interacts with P2RX7 (via C-terminus). Interacts with ITGB1; the interaction may be direct or indirect and ITGB1 has a heterodimer form.</text>
</comment>
<evidence type="ECO:0000256" key="1">
    <source>
        <dbReference type="ARBA" id="ARBA00004123"/>
    </source>
</evidence>
<dbReference type="GO" id="GO:0005634">
    <property type="term" value="C:nucleus"/>
    <property type="evidence" value="ECO:0007669"/>
    <property type="project" value="UniProtKB-SubCell"/>
</dbReference>
<evidence type="ECO:0000256" key="14">
    <source>
        <dbReference type="ARBA" id="ARBA00023242"/>
    </source>
</evidence>
<dbReference type="PROSITE" id="PS01221">
    <property type="entry name" value="PMP22_1"/>
    <property type="match status" value="1"/>
</dbReference>
<gene>
    <name evidence="17" type="primary">EMP2</name>
    <name evidence="17" type="synonym">LOC108926762</name>
</gene>
<dbReference type="PROSITE" id="PS01222">
    <property type="entry name" value="PMP22_2"/>
    <property type="match status" value="1"/>
</dbReference>
<dbReference type="PRINTS" id="PR01453">
    <property type="entry name" value="EPMEMFAMILY"/>
</dbReference>
<dbReference type="PRINTS" id="PR01455">
    <property type="entry name" value="EPMEMPROT2"/>
</dbReference>
<reference evidence="17" key="2">
    <citation type="submission" date="2025-08" db="UniProtKB">
        <authorList>
            <consortium name="Ensembl"/>
        </authorList>
    </citation>
    <scope>IDENTIFICATION</scope>
</reference>
<keyword evidence="18" id="KW-1185">Reference proteome</keyword>
<dbReference type="AlphaFoldDB" id="A0A8C9RE65"/>
<evidence type="ECO:0000256" key="16">
    <source>
        <dbReference type="RuleBase" id="RU363088"/>
    </source>
</evidence>
<dbReference type="PANTHER" id="PTHR10671:SF32">
    <property type="entry name" value="EPITHELIAL MEMBRANE PROTEIN 2"/>
    <property type="match status" value="1"/>
</dbReference>
<dbReference type="Proteomes" id="UP000694397">
    <property type="component" value="Chromosome 20"/>
</dbReference>
<dbReference type="Ensembl" id="ENSSFOT00015014304.2">
    <property type="protein sequence ID" value="ENSSFOP00015014132.1"/>
    <property type="gene ID" value="ENSSFOG00015009128.2"/>
</dbReference>